<proteinExistence type="predicted"/>
<organism evidence="1 2">
    <name type="scientific">Glaciimonas immobilis</name>
    <dbReference type="NCBI Taxonomy" id="728004"/>
    <lineage>
        <taxon>Bacteria</taxon>
        <taxon>Pseudomonadati</taxon>
        <taxon>Pseudomonadota</taxon>
        <taxon>Betaproteobacteria</taxon>
        <taxon>Burkholderiales</taxon>
        <taxon>Oxalobacteraceae</taxon>
        <taxon>Glaciimonas</taxon>
    </lineage>
</organism>
<reference evidence="1 2" key="1">
    <citation type="submission" date="2020-08" db="EMBL/GenBank/DDBJ databases">
        <title>Genomic Encyclopedia of Type Strains, Phase IV (KMG-IV): sequencing the most valuable type-strain genomes for metagenomic binning, comparative biology and taxonomic classification.</title>
        <authorList>
            <person name="Goeker M."/>
        </authorList>
    </citation>
    <scope>NUCLEOTIDE SEQUENCE [LARGE SCALE GENOMIC DNA]</scope>
    <source>
        <strain evidence="1 2">DSM 23240</strain>
    </source>
</reference>
<evidence type="ECO:0000313" key="2">
    <source>
        <dbReference type="Proteomes" id="UP000571084"/>
    </source>
</evidence>
<dbReference type="RefSeq" id="WP_168057164.1">
    <property type="nucleotide sequence ID" value="NZ_JAAOZT010000017.1"/>
</dbReference>
<protein>
    <submittedName>
        <fullName evidence="1">Uncharacterized protein</fullName>
    </submittedName>
</protein>
<dbReference type="Proteomes" id="UP000571084">
    <property type="component" value="Unassembled WGS sequence"/>
</dbReference>
<accession>A0A840RTH2</accession>
<keyword evidence="2" id="KW-1185">Reference proteome</keyword>
<comment type="caution">
    <text evidence="1">The sequence shown here is derived from an EMBL/GenBank/DDBJ whole genome shotgun (WGS) entry which is preliminary data.</text>
</comment>
<gene>
    <name evidence="1" type="ORF">HNR39_003695</name>
</gene>
<evidence type="ECO:0000313" key="1">
    <source>
        <dbReference type="EMBL" id="MBB5201837.1"/>
    </source>
</evidence>
<sequence>MLHLWNKPATLVIDTDLVTAKIGTLDNLIVEVLGSVTDMPDSLARYEHLSAAIKDALADLKTKVKRPFRTINVVIADTLVYYDVLEIDARVISSHELQRLAGLSLADTLGLDASDLMLRCSIQKGGLSVVMCGIPIPILDAIKHVIQQAGYRLNRLEPAFAEFLNCRTGLLTQPNAMVAKLRHHSLTLGLIREGKWQAFANERLSQRVWEELRHSCDAFCSRVGVPDPHLLPILFDADIEEIPTDASGRWQPLLLTTTLS</sequence>
<dbReference type="AlphaFoldDB" id="A0A840RTH2"/>
<dbReference type="EMBL" id="JACHHQ010000008">
    <property type="protein sequence ID" value="MBB5201837.1"/>
    <property type="molecule type" value="Genomic_DNA"/>
</dbReference>
<name>A0A840RTH2_9BURK</name>